<feature type="transmembrane region" description="Helical" evidence="9">
    <location>
        <begin position="323"/>
        <end position="343"/>
    </location>
</feature>
<gene>
    <name evidence="10" type="ORF">UA08_06808</name>
</gene>
<keyword evidence="6 9" id="KW-1133">Transmembrane helix</keyword>
<feature type="transmembrane region" description="Helical" evidence="9">
    <location>
        <begin position="74"/>
        <end position="91"/>
    </location>
</feature>
<dbReference type="Proteomes" id="UP000214365">
    <property type="component" value="Unassembled WGS sequence"/>
</dbReference>
<evidence type="ECO:0000256" key="4">
    <source>
        <dbReference type="ARBA" id="ARBA00022692"/>
    </source>
</evidence>
<comment type="caution">
    <text evidence="10">The sequence shown here is derived from an EMBL/GenBank/DDBJ whole genome shotgun (WGS) entry which is preliminary data.</text>
</comment>
<dbReference type="GO" id="GO:0022857">
    <property type="term" value="F:transmembrane transporter activity"/>
    <property type="evidence" value="ECO:0007669"/>
    <property type="project" value="InterPro"/>
</dbReference>
<dbReference type="STRING" id="1441469.A0A225AIJ0"/>
<dbReference type="InterPro" id="IPR052221">
    <property type="entry name" value="SLC35F_Transporter"/>
</dbReference>
<dbReference type="GO" id="GO:0016020">
    <property type="term" value="C:membrane"/>
    <property type="evidence" value="ECO:0007669"/>
    <property type="project" value="UniProtKB-SubCell"/>
</dbReference>
<evidence type="ECO:0000256" key="5">
    <source>
        <dbReference type="ARBA" id="ARBA00022824"/>
    </source>
</evidence>
<evidence type="ECO:0000256" key="1">
    <source>
        <dbReference type="ARBA" id="ARBA00004477"/>
    </source>
</evidence>
<dbReference type="GeneID" id="31006563"/>
<evidence type="ECO:0000256" key="2">
    <source>
        <dbReference type="ARBA" id="ARBA00007863"/>
    </source>
</evidence>
<comment type="similarity">
    <text evidence="2">Belongs to the SLC35F solute transporter family.</text>
</comment>
<feature type="transmembrane region" description="Helical" evidence="9">
    <location>
        <begin position="234"/>
        <end position="253"/>
    </location>
</feature>
<sequence>MSELHEIEKTAVVTESQPQSTLPEVPLEEKSQQVHTVTNSTESSDHGQEQQDQEQGQQQGRFARLFAYVKTRDFWILLVLGQIIALADISSSTFSSLLSDAGTSIPAFQTLFNYILLNLVYTSITIYKYGFKKWLRLLYKDCWRYFILSFLDVEGNYFMVLAYRYTSLLSAELFSFWTIICIVIISVIFLRVRYHITQYIGVFIACVGLGLLIYSDYLRGANYPAADQLKGDLFALLASTIYAFSNLFEEYMVSKRPMYEVIGQMGFWGMIINGVQCGIFDRNSFKGSTWDGQVGGYIAGYTIVLFIFYTLAPILLRMSSATFFNISLLTMNFWGLLIGLKVFHYYVQFLYPIAFVLIVIGLFIYFVAEGQYGEAVKPWLGKDQELGIDGVGTGRRAQHTGHAIV</sequence>
<feature type="transmembrane region" description="Helical" evidence="9">
    <location>
        <begin position="265"/>
        <end position="282"/>
    </location>
</feature>
<keyword evidence="4 9" id="KW-0812">Transmembrane</keyword>
<feature type="compositionally biased region" description="Polar residues" evidence="8">
    <location>
        <begin position="13"/>
        <end position="22"/>
    </location>
</feature>
<dbReference type="RefSeq" id="XP_020118185.1">
    <property type="nucleotide sequence ID" value="XM_020269126.1"/>
</dbReference>
<comment type="subcellular location">
    <subcellularLocation>
        <location evidence="1">Endoplasmic reticulum membrane</location>
        <topology evidence="1">Multi-pass membrane protein</topology>
    </subcellularLocation>
</comment>
<evidence type="ECO:0000256" key="6">
    <source>
        <dbReference type="ARBA" id="ARBA00022989"/>
    </source>
</evidence>
<keyword evidence="3" id="KW-0813">Transport</keyword>
<name>A0A225AIJ0_TALAT</name>
<evidence type="ECO:0008006" key="12">
    <source>
        <dbReference type="Google" id="ProtNLM"/>
    </source>
</evidence>
<evidence type="ECO:0000256" key="9">
    <source>
        <dbReference type="SAM" id="Phobius"/>
    </source>
</evidence>
<feature type="region of interest" description="Disordered" evidence="8">
    <location>
        <begin position="1"/>
        <end position="54"/>
    </location>
</feature>
<evidence type="ECO:0000313" key="11">
    <source>
        <dbReference type="Proteomes" id="UP000214365"/>
    </source>
</evidence>
<dbReference type="PANTHER" id="PTHR14233">
    <property type="entry name" value="DUF914-RELATED"/>
    <property type="match status" value="1"/>
</dbReference>
<dbReference type="AlphaFoldDB" id="A0A225AIJ0"/>
<evidence type="ECO:0000256" key="3">
    <source>
        <dbReference type="ARBA" id="ARBA00022448"/>
    </source>
</evidence>
<dbReference type="OrthoDB" id="429955at2759"/>
<keyword evidence="5" id="KW-0256">Endoplasmic reticulum</keyword>
<feature type="transmembrane region" description="Helical" evidence="9">
    <location>
        <begin position="349"/>
        <end position="368"/>
    </location>
</feature>
<dbReference type="SUPFAM" id="SSF103481">
    <property type="entry name" value="Multidrug resistance efflux transporter EmrE"/>
    <property type="match status" value="1"/>
</dbReference>
<evidence type="ECO:0000256" key="7">
    <source>
        <dbReference type="ARBA" id="ARBA00023136"/>
    </source>
</evidence>
<dbReference type="EMBL" id="LFMY01000010">
    <property type="protein sequence ID" value="OKL58064.1"/>
    <property type="molecule type" value="Genomic_DNA"/>
</dbReference>
<evidence type="ECO:0000313" key="10">
    <source>
        <dbReference type="EMBL" id="OKL58064.1"/>
    </source>
</evidence>
<reference evidence="10 11" key="1">
    <citation type="submission" date="2015-06" db="EMBL/GenBank/DDBJ databases">
        <title>Talaromyces atroroseus IBT 11181 draft genome.</title>
        <authorList>
            <person name="Rasmussen K.B."/>
            <person name="Rasmussen S."/>
            <person name="Petersen B."/>
            <person name="Sicheritz-Ponten T."/>
            <person name="Mortensen U.H."/>
            <person name="Thrane U."/>
        </authorList>
    </citation>
    <scope>NUCLEOTIDE SEQUENCE [LARGE SCALE GENOMIC DNA]</scope>
    <source>
        <strain evidence="10 11">IBT 11181</strain>
    </source>
</reference>
<dbReference type="InterPro" id="IPR037185">
    <property type="entry name" value="EmrE-like"/>
</dbReference>
<protein>
    <recommendedName>
        <fullName evidence="12">Solute carrier family 35 member</fullName>
    </recommendedName>
</protein>
<evidence type="ECO:0000256" key="8">
    <source>
        <dbReference type="SAM" id="MobiDB-lite"/>
    </source>
</evidence>
<keyword evidence="7 9" id="KW-0472">Membrane</keyword>
<feature type="transmembrane region" description="Helical" evidence="9">
    <location>
        <begin position="294"/>
        <end position="316"/>
    </location>
</feature>
<feature type="compositionally biased region" description="Polar residues" evidence="8">
    <location>
        <begin position="33"/>
        <end position="42"/>
    </location>
</feature>
<feature type="transmembrane region" description="Helical" evidence="9">
    <location>
        <begin position="196"/>
        <end position="214"/>
    </location>
</feature>
<organism evidence="10 11">
    <name type="scientific">Talaromyces atroroseus</name>
    <dbReference type="NCBI Taxonomy" id="1441469"/>
    <lineage>
        <taxon>Eukaryota</taxon>
        <taxon>Fungi</taxon>
        <taxon>Dikarya</taxon>
        <taxon>Ascomycota</taxon>
        <taxon>Pezizomycotina</taxon>
        <taxon>Eurotiomycetes</taxon>
        <taxon>Eurotiomycetidae</taxon>
        <taxon>Eurotiales</taxon>
        <taxon>Trichocomaceae</taxon>
        <taxon>Talaromyces</taxon>
        <taxon>Talaromyces sect. Trachyspermi</taxon>
    </lineage>
</organism>
<feature type="transmembrane region" description="Helical" evidence="9">
    <location>
        <begin position="142"/>
        <end position="163"/>
    </location>
</feature>
<keyword evidence="11" id="KW-1185">Reference proteome</keyword>
<accession>A0A225AIJ0</accession>
<feature type="transmembrane region" description="Helical" evidence="9">
    <location>
        <begin position="111"/>
        <end position="130"/>
    </location>
</feature>
<proteinExistence type="inferred from homology"/>
<dbReference type="PANTHER" id="PTHR14233:SF4">
    <property type="entry name" value="SOLUTE CARRIER FAMILY 35 MEMBER F2"/>
    <property type="match status" value="1"/>
</dbReference>
<dbReference type="Pfam" id="PF06027">
    <property type="entry name" value="SLC35F"/>
    <property type="match status" value="1"/>
</dbReference>
<dbReference type="InterPro" id="IPR009262">
    <property type="entry name" value="SLC35_F1/F2/F6"/>
</dbReference>
<feature type="transmembrane region" description="Helical" evidence="9">
    <location>
        <begin position="169"/>
        <end position="189"/>
    </location>
</feature>